<organism evidence="3 4">
    <name type="scientific">Pedobacter mendelii</name>
    <dbReference type="NCBI Taxonomy" id="1908240"/>
    <lineage>
        <taxon>Bacteria</taxon>
        <taxon>Pseudomonadati</taxon>
        <taxon>Bacteroidota</taxon>
        <taxon>Sphingobacteriia</taxon>
        <taxon>Sphingobacteriales</taxon>
        <taxon>Sphingobacteriaceae</taxon>
        <taxon>Pedobacter</taxon>
    </lineage>
</organism>
<comment type="similarity">
    <text evidence="1">Belongs to the 4-hydroxybenzoyl-CoA thioesterase family.</text>
</comment>
<reference evidence="4" key="1">
    <citation type="journal article" date="2019" name="Int. J. Syst. Evol. Microbiol.">
        <title>The Global Catalogue of Microorganisms (GCM) 10K type strain sequencing project: providing services to taxonomists for standard genome sequencing and annotation.</title>
        <authorList>
            <consortium name="The Broad Institute Genomics Platform"/>
            <consortium name="The Broad Institute Genome Sequencing Center for Infectious Disease"/>
            <person name="Wu L."/>
            <person name="Ma J."/>
        </authorList>
    </citation>
    <scope>NUCLEOTIDE SEQUENCE [LARGE SCALE GENOMIC DNA]</scope>
    <source>
        <strain evidence="4">CCM 8939</strain>
    </source>
</reference>
<name>A0ABQ2BHV9_9SPHI</name>
<sequence length="135" mass="15977">MYSHSTKIRVRYGETDQMGYMYYGNYAQYYEVGRVEMLRSLGMSYSSMEAEGIMMPVLELRCKYIKPAFYDQEIMVKTIIKTLPGIRIFFEYELYNEKNELINLGATTLVFVDMKKNKPTNPPENFMEKLSVFFN</sequence>
<dbReference type="SUPFAM" id="SSF54637">
    <property type="entry name" value="Thioesterase/thiol ester dehydrase-isomerase"/>
    <property type="match status" value="1"/>
</dbReference>
<proteinExistence type="inferred from homology"/>
<dbReference type="InterPro" id="IPR006684">
    <property type="entry name" value="YbgC/YbaW"/>
</dbReference>
<dbReference type="EMBL" id="BMDJ01000005">
    <property type="protein sequence ID" value="GGI26440.1"/>
    <property type="molecule type" value="Genomic_DNA"/>
</dbReference>
<accession>A0ABQ2BHV9</accession>
<dbReference type="Pfam" id="PF13279">
    <property type="entry name" value="4HBT_2"/>
    <property type="match status" value="1"/>
</dbReference>
<dbReference type="InterPro" id="IPR029069">
    <property type="entry name" value="HotDog_dom_sf"/>
</dbReference>
<dbReference type="Proteomes" id="UP000645390">
    <property type="component" value="Unassembled WGS sequence"/>
</dbReference>
<evidence type="ECO:0000256" key="1">
    <source>
        <dbReference type="ARBA" id="ARBA00005953"/>
    </source>
</evidence>
<keyword evidence="4" id="KW-1185">Reference proteome</keyword>
<dbReference type="RefSeq" id="WP_188414307.1">
    <property type="nucleotide sequence ID" value="NZ_BMDJ01000005.1"/>
</dbReference>
<dbReference type="InterPro" id="IPR050563">
    <property type="entry name" value="4-hydroxybenzoyl-CoA_TE"/>
</dbReference>
<dbReference type="PIRSF" id="PIRSF003230">
    <property type="entry name" value="YbgC"/>
    <property type="match status" value="1"/>
</dbReference>
<dbReference type="NCBIfam" id="TIGR00051">
    <property type="entry name" value="YbgC/FadM family acyl-CoA thioesterase"/>
    <property type="match status" value="1"/>
</dbReference>
<evidence type="ECO:0000256" key="2">
    <source>
        <dbReference type="ARBA" id="ARBA00022801"/>
    </source>
</evidence>
<dbReference type="PANTHER" id="PTHR31793:SF27">
    <property type="entry name" value="NOVEL THIOESTERASE SUPERFAMILY DOMAIN AND SAPOSIN A-TYPE DOMAIN CONTAINING PROTEIN (0610012H03RIK)"/>
    <property type="match status" value="1"/>
</dbReference>
<comment type="caution">
    <text evidence="3">The sequence shown here is derived from an EMBL/GenBank/DDBJ whole genome shotgun (WGS) entry which is preliminary data.</text>
</comment>
<gene>
    <name evidence="3" type="ORF">GCM10008119_22670</name>
</gene>
<keyword evidence="2" id="KW-0378">Hydrolase</keyword>
<evidence type="ECO:0000313" key="3">
    <source>
        <dbReference type="EMBL" id="GGI26440.1"/>
    </source>
</evidence>
<dbReference type="CDD" id="cd00586">
    <property type="entry name" value="4HBT"/>
    <property type="match status" value="1"/>
</dbReference>
<dbReference type="Gene3D" id="3.10.129.10">
    <property type="entry name" value="Hotdog Thioesterase"/>
    <property type="match status" value="1"/>
</dbReference>
<evidence type="ECO:0000313" key="4">
    <source>
        <dbReference type="Proteomes" id="UP000645390"/>
    </source>
</evidence>
<dbReference type="PANTHER" id="PTHR31793">
    <property type="entry name" value="4-HYDROXYBENZOYL-COA THIOESTERASE FAMILY MEMBER"/>
    <property type="match status" value="1"/>
</dbReference>
<protein>
    <submittedName>
        <fullName evidence="3">Thioesterase</fullName>
    </submittedName>
</protein>